<dbReference type="Gene3D" id="1.10.1660.10">
    <property type="match status" value="1"/>
</dbReference>
<dbReference type="PROSITE" id="PS00552">
    <property type="entry name" value="HTH_MERR_1"/>
    <property type="match status" value="1"/>
</dbReference>
<accession>A0ABS4DQP0</accession>
<dbReference type="PROSITE" id="PS50937">
    <property type="entry name" value="HTH_MERR_2"/>
    <property type="match status" value="1"/>
</dbReference>
<dbReference type="InterPro" id="IPR012925">
    <property type="entry name" value="TipAS_dom"/>
</dbReference>
<comment type="caution">
    <text evidence="3">The sequence shown here is derived from an EMBL/GenBank/DDBJ whole genome shotgun (WGS) entry which is preliminary data.</text>
</comment>
<dbReference type="Pfam" id="PF13411">
    <property type="entry name" value="MerR_1"/>
    <property type="match status" value="1"/>
</dbReference>
<reference evidence="3 4" key="1">
    <citation type="submission" date="2021-04" db="EMBL/GenBank/DDBJ databases">
        <authorList>
            <person name="Huq M.A."/>
        </authorList>
    </citation>
    <scope>NUCLEOTIDE SEQUENCE [LARGE SCALE GENOMIC DNA]</scope>
    <source>
        <strain evidence="3 4">MAH-13</strain>
    </source>
</reference>
<sequence length="338" mass="37994">MPLTVGELARRCGLTVRTLHHYDAIGLLKPSLRSDAGYRLYDRANVERLHRIQALRQLGLPLADIGTVLSGPQQPLGDLIDRQIAQLDQELDRATRLRGRLVALRGQLAAGQSPDLAAWLDTLELMTMYEKYFSPEELKQLPMHHDRDAHAEWQALMGAVQAAIDRGARPDDHDAQLLALRWMQTLQRDTAGNPDFLLRLNAMHDNEPGMVALSGITPALKQFIEQAIVEAHLAIYARYLKPHELAFMREHYREQMYAWPPLIAEMRKAMAAGVSPSSPEAKALARRWAAMFRTYAGDDPATHARIREANMKEPDLMNGTWVDEALLAYLGQAMRAAS</sequence>
<evidence type="ECO:0000313" key="4">
    <source>
        <dbReference type="Proteomes" id="UP000823790"/>
    </source>
</evidence>
<dbReference type="SUPFAM" id="SSF46955">
    <property type="entry name" value="Putative DNA-binding domain"/>
    <property type="match status" value="1"/>
</dbReference>
<dbReference type="PANTHER" id="PTHR30204">
    <property type="entry name" value="REDOX-CYCLING DRUG-SENSING TRANSCRIPTIONAL ACTIVATOR SOXR"/>
    <property type="match status" value="1"/>
</dbReference>
<dbReference type="CDD" id="cd04788">
    <property type="entry name" value="HTH_NolA-AlbR"/>
    <property type="match status" value="1"/>
</dbReference>
<protein>
    <submittedName>
        <fullName evidence="3">MerR family transcriptional regulator</fullName>
    </submittedName>
</protein>
<feature type="domain" description="HTH merR-type" evidence="2">
    <location>
        <begin position="1"/>
        <end position="71"/>
    </location>
</feature>
<dbReference type="SMART" id="SM00422">
    <property type="entry name" value="HTH_MERR"/>
    <property type="match status" value="1"/>
</dbReference>
<dbReference type="PRINTS" id="PR00040">
    <property type="entry name" value="HTHMERR"/>
</dbReference>
<dbReference type="EMBL" id="JAGJRS010000028">
    <property type="protein sequence ID" value="MBP1475374.1"/>
    <property type="molecule type" value="Genomic_DNA"/>
</dbReference>
<keyword evidence="1" id="KW-0238">DNA-binding</keyword>
<evidence type="ECO:0000259" key="2">
    <source>
        <dbReference type="PROSITE" id="PS50937"/>
    </source>
</evidence>
<evidence type="ECO:0000313" key="3">
    <source>
        <dbReference type="EMBL" id="MBP1475374.1"/>
    </source>
</evidence>
<dbReference type="PANTHER" id="PTHR30204:SF90">
    <property type="entry name" value="HTH-TYPE TRANSCRIPTIONAL ACTIVATOR MTA"/>
    <property type="match status" value="1"/>
</dbReference>
<dbReference type="InterPro" id="IPR009061">
    <property type="entry name" value="DNA-bd_dom_put_sf"/>
</dbReference>
<name>A0ABS4DQP0_9GAMM</name>
<proteinExistence type="predicted"/>
<keyword evidence="4" id="KW-1185">Reference proteome</keyword>
<dbReference type="RefSeq" id="WP_209621960.1">
    <property type="nucleotide sequence ID" value="NZ_JAGJRS010000028.1"/>
</dbReference>
<gene>
    <name evidence="3" type="ORF">J7I44_13760</name>
</gene>
<dbReference type="Proteomes" id="UP000823790">
    <property type="component" value="Unassembled WGS sequence"/>
</dbReference>
<dbReference type="Pfam" id="PF07739">
    <property type="entry name" value="TipAS"/>
    <property type="match status" value="2"/>
</dbReference>
<evidence type="ECO:0000256" key="1">
    <source>
        <dbReference type="ARBA" id="ARBA00023125"/>
    </source>
</evidence>
<organism evidence="3 4">
    <name type="scientific">Frateuria flava</name>
    <dbReference type="NCBI Taxonomy" id="2821489"/>
    <lineage>
        <taxon>Bacteria</taxon>
        <taxon>Pseudomonadati</taxon>
        <taxon>Pseudomonadota</taxon>
        <taxon>Gammaproteobacteria</taxon>
        <taxon>Lysobacterales</taxon>
        <taxon>Rhodanobacteraceae</taxon>
        <taxon>Frateuria</taxon>
    </lineage>
</organism>
<dbReference type="InterPro" id="IPR000551">
    <property type="entry name" value="MerR-type_HTH_dom"/>
</dbReference>
<dbReference type="InterPro" id="IPR047057">
    <property type="entry name" value="MerR_fam"/>
</dbReference>